<evidence type="ECO:0000256" key="1">
    <source>
        <dbReference type="ARBA" id="ARBA00022679"/>
    </source>
</evidence>
<protein>
    <submittedName>
        <fullName evidence="4">GNAT family N-acetyltransferase</fullName>
    </submittedName>
</protein>
<proteinExistence type="predicted"/>
<dbReference type="EMBL" id="CP101989">
    <property type="protein sequence ID" value="UUI63723.1"/>
    <property type="molecule type" value="Genomic_DNA"/>
</dbReference>
<dbReference type="PROSITE" id="PS51186">
    <property type="entry name" value="GNAT"/>
    <property type="match status" value="1"/>
</dbReference>
<dbReference type="RefSeq" id="WP_227563297.1">
    <property type="nucleotide sequence ID" value="NZ_CP101989.1"/>
</dbReference>
<reference evidence="4 5" key="1">
    <citation type="submission" date="2022-07" db="EMBL/GenBank/DDBJ databases">
        <title>Novel species in genus cellulomonas.</title>
        <authorList>
            <person name="Ye L."/>
        </authorList>
    </citation>
    <scope>NUCLEOTIDE SEQUENCE [LARGE SCALE GENOMIC DNA]</scope>
    <source>
        <strain evidence="5">zg-Y908</strain>
    </source>
</reference>
<organism evidence="4 5">
    <name type="scientific">Cellulomonas wangsupingiae</name>
    <dbReference type="NCBI Taxonomy" id="2968085"/>
    <lineage>
        <taxon>Bacteria</taxon>
        <taxon>Bacillati</taxon>
        <taxon>Actinomycetota</taxon>
        <taxon>Actinomycetes</taxon>
        <taxon>Micrococcales</taxon>
        <taxon>Cellulomonadaceae</taxon>
        <taxon>Cellulomonas</taxon>
    </lineage>
</organism>
<evidence type="ECO:0000256" key="2">
    <source>
        <dbReference type="ARBA" id="ARBA00023315"/>
    </source>
</evidence>
<evidence type="ECO:0000313" key="5">
    <source>
        <dbReference type="Proteomes" id="UP001317322"/>
    </source>
</evidence>
<sequence>MTSDVLLRAAVPDDAAAVAAVHHGSWVETYSGLLPASHWETDTLDGRTERWRRALADGVPLTVAEVGGRIVGIALAGDAVPVGEHPPVRERHLFQLYVLASHHGTGVGQALLDAVVPPGTPAQLWVAEDNPRARRFYDRNGFRADGARVDDPDHGIVAVRLAR</sequence>
<keyword evidence="1" id="KW-0808">Transferase</keyword>
<evidence type="ECO:0000259" key="3">
    <source>
        <dbReference type="PROSITE" id="PS51186"/>
    </source>
</evidence>
<dbReference type="InterPro" id="IPR016181">
    <property type="entry name" value="Acyl_CoA_acyltransferase"/>
</dbReference>
<dbReference type="SUPFAM" id="SSF55729">
    <property type="entry name" value="Acyl-CoA N-acyltransferases (Nat)"/>
    <property type="match status" value="1"/>
</dbReference>
<dbReference type="CDD" id="cd04301">
    <property type="entry name" value="NAT_SF"/>
    <property type="match status" value="1"/>
</dbReference>
<dbReference type="Gene3D" id="3.40.630.30">
    <property type="match status" value="1"/>
</dbReference>
<dbReference type="Pfam" id="PF00583">
    <property type="entry name" value="Acetyltransf_1"/>
    <property type="match status" value="1"/>
</dbReference>
<name>A0ABY5K1Q2_9CELL</name>
<accession>A0ABY5K1Q2</accession>
<feature type="domain" description="N-acetyltransferase" evidence="3">
    <location>
        <begin position="5"/>
        <end position="163"/>
    </location>
</feature>
<dbReference type="PANTHER" id="PTHR43877:SF1">
    <property type="entry name" value="ACETYLTRANSFERASE"/>
    <property type="match status" value="1"/>
</dbReference>
<dbReference type="Proteomes" id="UP001317322">
    <property type="component" value="Chromosome"/>
</dbReference>
<keyword evidence="5" id="KW-1185">Reference proteome</keyword>
<evidence type="ECO:0000313" key="4">
    <source>
        <dbReference type="EMBL" id="UUI63723.1"/>
    </source>
</evidence>
<dbReference type="InterPro" id="IPR000182">
    <property type="entry name" value="GNAT_dom"/>
</dbReference>
<keyword evidence="2" id="KW-0012">Acyltransferase</keyword>
<dbReference type="InterPro" id="IPR050832">
    <property type="entry name" value="Bact_Acetyltransf"/>
</dbReference>
<dbReference type="PANTHER" id="PTHR43877">
    <property type="entry name" value="AMINOALKYLPHOSPHONATE N-ACETYLTRANSFERASE-RELATED-RELATED"/>
    <property type="match status" value="1"/>
</dbReference>
<gene>
    <name evidence="4" type="ORF">NP075_11245</name>
</gene>